<accession>A0AA39G982</accession>
<sequence length="118" mass="13243">MAPTTYRLMTVNKVPERAKRLVGRVTEILNNSQEYKIEHVVNCETIADVEPNATEYKPDIVCCASMWTAEEAEEILTIARSIRPDVKTHIIPHGLQVEKGPDAIVEHLVEKLPALIAQ</sequence>
<name>A0AA39G982_SARSR</name>
<protein>
    <submittedName>
        <fullName evidence="1">Uncharacterized protein</fullName>
    </submittedName>
</protein>
<evidence type="ECO:0000313" key="1">
    <source>
        <dbReference type="EMBL" id="KAK0383020.1"/>
    </source>
</evidence>
<proteinExistence type="predicted"/>
<dbReference type="Proteomes" id="UP001175261">
    <property type="component" value="Unassembled WGS sequence"/>
</dbReference>
<organism evidence="1 2">
    <name type="scientific">Sarocladium strictum</name>
    <name type="common">Black bundle disease fungus</name>
    <name type="synonym">Acremonium strictum</name>
    <dbReference type="NCBI Taxonomy" id="5046"/>
    <lineage>
        <taxon>Eukaryota</taxon>
        <taxon>Fungi</taxon>
        <taxon>Dikarya</taxon>
        <taxon>Ascomycota</taxon>
        <taxon>Pezizomycotina</taxon>
        <taxon>Sordariomycetes</taxon>
        <taxon>Hypocreomycetidae</taxon>
        <taxon>Hypocreales</taxon>
        <taxon>Sarocladiaceae</taxon>
        <taxon>Sarocladium</taxon>
    </lineage>
</organism>
<evidence type="ECO:0000313" key="2">
    <source>
        <dbReference type="Proteomes" id="UP001175261"/>
    </source>
</evidence>
<dbReference type="EMBL" id="JAPDFR010000009">
    <property type="protein sequence ID" value="KAK0383020.1"/>
    <property type="molecule type" value="Genomic_DNA"/>
</dbReference>
<dbReference type="AlphaFoldDB" id="A0AA39G982"/>
<keyword evidence="2" id="KW-1185">Reference proteome</keyword>
<gene>
    <name evidence="1" type="ORF">NLU13_8936</name>
</gene>
<comment type="caution">
    <text evidence="1">The sequence shown here is derived from an EMBL/GenBank/DDBJ whole genome shotgun (WGS) entry which is preliminary data.</text>
</comment>
<reference evidence="1" key="1">
    <citation type="submission" date="2022-10" db="EMBL/GenBank/DDBJ databases">
        <title>Determination and structural analysis of whole genome sequence of Sarocladium strictum F4-1.</title>
        <authorList>
            <person name="Hu L."/>
            <person name="Jiang Y."/>
        </authorList>
    </citation>
    <scope>NUCLEOTIDE SEQUENCE</scope>
    <source>
        <strain evidence="1">F4-1</strain>
    </source>
</reference>